<accession>A0AAD9J7A4</accession>
<evidence type="ECO:0000313" key="3">
    <source>
        <dbReference type="Proteomes" id="UP001208570"/>
    </source>
</evidence>
<dbReference type="AlphaFoldDB" id="A0AAD9J7A4"/>
<protein>
    <submittedName>
        <fullName evidence="2">Uncharacterized protein</fullName>
    </submittedName>
</protein>
<evidence type="ECO:0000256" key="1">
    <source>
        <dbReference type="SAM" id="MobiDB-lite"/>
    </source>
</evidence>
<proteinExistence type="predicted"/>
<sequence>MPYGAPPSPVPKAYAQMTKKSDRGAASKYPSRHSSRSRTPDGSTECAAEPKKRPKHVLGGPRDGTAHVRVLNVSDQKDCSHLLAVLNVANQKESLRHVTSTGSYMLDSPEVVPECLNTFSDFYNPSVSAEERFDKYLAEMHRREKEVETSERLKVRNTSIGSFHYGKFGKKRKPFPLNGKKVVPPTPQSGLARAIHTSGDEYSFQSDPNLEVGQQQSKKPLAISTFSLLDIDKMRHKDSFGLPHTTR</sequence>
<reference evidence="2" key="1">
    <citation type="journal article" date="2023" name="Mol. Biol. Evol.">
        <title>Third-Generation Sequencing Reveals the Adaptive Role of the Epigenome in Three Deep-Sea Polychaetes.</title>
        <authorList>
            <person name="Perez M."/>
            <person name="Aroh O."/>
            <person name="Sun Y."/>
            <person name="Lan Y."/>
            <person name="Juniper S.K."/>
            <person name="Young C.R."/>
            <person name="Angers B."/>
            <person name="Qian P.Y."/>
        </authorList>
    </citation>
    <scope>NUCLEOTIDE SEQUENCE</scope>
    <source>
        <strain evidence="2">P08H-3</strain>
    </source>
</reference>
<dbReference type="EMBL" id="JAODUP010000526">
    <property type="protein sequence ID" value="KAK2147957.1"/>
    <property type="molecule type" value="Genomic_DNA"/>
</dbReference>
<feature type="region of interest" description="Disordered" evidence="1">
    <location>
        <begin position="1"/>
        <end position="63"/>
    </location>
</feature>
<comment type="caution">
    <text evidence="2">The sequence shown here is derived from an EMBL/GenBank/DDBJ whole genome shotgun (WGS) entry which is preliminary data.</text>
</comment>
<evidence type="ECO:0000313" key="2">
    <source>
        <dbReference type="EMBL" id="KAK2147957.1"/>
    </source>
</evidence>
<keyword evidence="3" id="KW-1185">Reference proteome</keyword>
<gene>
    <name evidence="2" type="ORF">LSH36_526g00016</name>
</gene>
<organism evidence="2 3">
    <name type="scientific">Paralvinella palmiformis</name>
    <dbReference type="NCBI Taxonomy" id="53620"/>
    <lineage>
        <taxon>Eukaryota</taxon>
        <taxon>Metazoa</taxon>
        <taxon>Spiralia</taxon>
        <taxon>Lophotrochozoa</taxon>
        <taxon>Annelida</taxon>
        <taxon>Polychaeta</taxon>
        <taxon>Sedentaria</taxon>
        <taxon>Canalipalpata</taxon>
        <taxon>Terebellida</taxon>
        <taxon>Terebelliformia</taxon>
        <taxon>Alvinellidae</taxon>
        <taxon>Paralvinella</taxon>
    </lineage>
</organism>
<feature type="compositionally biased region" description="Pro residues" evidence="1">
    <location>
        <begin position="1"/>
        <end position="10"/>
    </location>
</feature>
<name>A0AAD9J7A4_9ANNE</name>
<dbReference type="Proteomes" id="UP001208570">
    <property type="component" value="Unassembled WGS sequence"/>
</dbReference>